<evidence type="ECO:0000256" key="1">
    <source>
        <dbReference type="SAM" id="SignalP"/>
    </source>
</evidence>
<dbReference type="EMBL" id="JAVRHQ010000003">
    <property type="protein sequence ID" value="MDT0642111.1"/>
    <property type="molecule type" value="Genomic_DNA"/>
</dbReference>
<reference evidence="2 3" key="1">
    <citation type="submission" date="2023-09" db="EMBL/GenBank/DDBJ databases">
        <authorList>
            <person name="Rey-Velasco X."/>
        </authorList>
    </citation>
    <scope>NUCLEOTIDE SEQUENCE [LARGE SCALE GENOMIC DNA]</scope>
    <source>
        <strain evidence="2 3">F363</strain>
    </source>
</reference>
<evidence type="ECO:0000313" key="2">
    <source>
        <dbReference type="EMBL" id="MDT0642111.1"/>
    </source>
</evidence>
<accession>A0ABU3C6Z0</accession>
<feature type="signal peptide" evidence="1">
    <location>
        <begin position="1"/>
        <end position="24"/>
    </location>
</feature>
<dbReference type="RefSeq" id="WP_311533780.1">
    <property type="nucleotide sequence ID" value="NZ_JAVRHQ010000003.1"/>
</dbReference>
<feature type="chain" id="PRO_5045174841" evidence="1">
    <location>
        <begin position="25"/>
        <end position="117"/>
    </location>
</feature>
<keyword evidence="1" id="KW-0732">Signal</keyword>
<name>A0ABU3C6Z0_9FLAO</name>
<organism evidence="2 3">
    <name type="scientific">Autumnicola tepida</name>
    <dbReference type="NCBI Taxonomy" id="3075595"/>
    <lineage>
        <taxon>Bacteria</taxon>
        <taxon>Pseudomonadati</taxon>
        <taxon>Bacteroidota</taxon>
        <taxon>Flavobacteriia</taxon>
        <taxon>Flavobacteriales</taxon>
        <taxon>Flavobacteriaceae</taxon>
        <taxon>Autumnicola</taxon>
    </lineage>
</organism>
<sequence length="117" mass="13277">MKFNRLNILLPLLLVLLYSSTGHTAVVTCLISDHFDAGDYHYLQSNQNRNAVFLEELATESASQVTEDLLNGAAYFPAGIHSSFLSNKISAAYSSWPYLLDLRILLELQIFPFNFFW</sequence>
<keyword evidence="3" id="KW-1185">Reference proteome</keyword>
<evidence type="ECO:0000313" key="3">
    <source>
        <dbReference type="Proteomes" id="UP001262889"/>
    </source>
</evidence>
<comment type="caution">
    <text evidence="2">The sequence shown here is derived from an EMBL/GenBank/DDBJ whole genome shotgun (WGS) entry which is preliminary data.</text>
</comment>
<dbReference type="Proteomes" id="UP001262889">
    <property type="component" value="Unassembled WGS sequence"/>
</dbReference>
<proteinExistence type="predicted"/>
<gene>
    <name evidence="2" type="ORF">RM553_04630</name>
</gene>
<protein>
    <submittedName>
        <fullName evidence="2">Uncharacterized protein</fullName>
    </submittedName>
</protein>